<protein>
    <submittedName>
        <fullName evidence="1">Uncharacterized protein</fullName>
    </submittedName>
</protein>
<dbReference type="STRING" id="888741.HMPREF9098_0737"/>
<dbReference type="EMBL" id="AEWV01000013">
    <property type="protein sequence ID" value="EGC17926.1"/>
    <property type="molecule type" value="Genomic_DNA"/>
</dbReference>
<gene>
    <name evidence="1" type="ORF">HMPREF9098_0737</name>
</gene>
<dbReference type="HOGENOM" id="CLU_2879895_0_0_4"/>
<comment type="caution">
    <text evidence="1">The sequence shown here is derived from an EMBL/GenBank/DDBJ whole genome shotgun (WGS) entry which is preliminary data.</text>
</comment>
<reference evidence="1 2" key="1">
    <citation type="submission" date="2011-01" db="EMBL/GenBank/DDBJ databases">
        <authorList>
            <person name="Muzny D."/>
            <person name="Qin X."/>
            <person name="Deng J."/>
            <person name="Jiang H."/>
            <person name="Liu Y."/>
            <person name="Qu J."/>
            <person name="Song X.-Z."/>
            <person name="Zhang L."/>
            <person name="Thornton R."/>
            <person name="Coyle M."/>
            <person name="Francisco L."/>
            <person name="Jackson L."/>
            <person name="Javaid M."/>
            <person name="Korchina V."/>
            <person name="Kovar C."/>
            <person name="Mata R."/>
            <person name="Mathew T."/>
            <person name="Ngo R."/>
            <person name="Nguyen L."/>
            <person name="Nguyen N."/>
            <person name="Okwuonu G."/>
            <person name="Ongeri F."/>
            <person name="Pham C."/>
            <person name="Simmons D."/>
            <person name="Wilczek-Boney K."/>
            <person name="Hale W."/>
            <person name="Jakkamsetti A."/>
            <person name="Pham P."/>
            <person name="Ruth R."/>
            <person name="San Lucas F."/>
            <person name="Warren J."/>
            <person name="Zhang J."/>
            <person name="Zhao Z."/>
            <person name="Zhou C."/>
            <person name="Zhu D."/>
            <person name="Lee S."/>
            <person name="Bess C."/>
            <person name="Blankenburg K."/>
            <person name="Forbes L."/>
            <person name="Fu Q."/>
            <person name="Gubbala S."/>
            <person name="Hirani K."/>
            <person name="Jayaseelan J.C."/>
            <person name="Lara F."/>
            <person name="Munidasa M."/>
            <person name="Palculict T."/>
            <person name="Patil S."/>
            <person name="Pu L.-L."/>
            <person name="Saada N."/>
            <person name="Tang L."/>
            <person name="Weissenberger G."/>
            <person name="Zhu Y."/>
            <person name="Hemphill L."/>
            <person name="Shang Y."/>
            <person name="Youmans B."/>
            <person name="Ayvaz T."/>
            <person name="Ross M."/>
            <person name="Santibanez J."/>
            <person name="Aqrawi P."/>
            <person name="Gross S."/>
            <person name="Joshi V."/>
            <person name="Fowler G."/>
            <person name="Nazareth L."/>
            <person name="Reid J."/>
            <person name="Worley K."/>
            <person name="Petrosino J."/>
            <person name="Highlander S."/>
            <person name="Gibbs R."/>
        </authorList>
    </citation>
    <scope>NUCLEOTIDE SEQUENCE [LARGE SCALE GENOMIC DNA]</scope>
    <source>
        <strain evidence="1 2">ATCC 33394</strain>
    </source>
</reference>
<dbReference type="AlphaFoldDB" id="F0EXR2"/>
<accession>F0EXR2</accession>
<dbReference type="Proteomes" id="UP000004088">
    <property type="component" value="Unassembled WGS sequence"/>
</dbReference>
<evidence type="ECO:0000313" key="1">
    <source>
        <dbReference type="EMBL" id="EGC17926.1"/>
    </source>
</evidence>
<evidence type="ECO:0000313" key="2">
    <source>
        <dbReference type="Proteomes" id="UP000004088"/>
    </source>
</evidence>
<organism evidence="1 2">
    <name type="scientific">Kingella denitrificans ATCC 33394</name>
    <dbReference type="NCBI Taxonomy" id="888741"/>
    <lineage>
        <taxon>Bacteria</taxon>
        <taxon>Pseudomonadati</taxon>
        <taxon>Pseudomonadota</taxon>
        <taxon>Betaproteobacteria</taxon>
        <taxon>Neisseriales</taxon>
        <taxon>Neisseriaceae</taxon>
        <taxon>Kingella</taxon>
    </lineage>
</organism>
<name>F0EXR2_9NEIS</name>
<sequence>MKGSLHNHAALLFFVHIADNMLQSLTFIENEFIQSLSLLTNHLKIRSIKWDSIKSCGTHYLPY</sequence>
<proteinExistence type="predicted"/>
<keyword evidence="2" id="KW-1185">Reference proteome</keyword>